<evidence type="ECO:0000256" key="5">
    <source>
        <dbReference type="ARBA" id="ARBA00022989"/>
    </source>
</evidence>
<feature type="transmembrane region" description="Helical" evidence="8">
    <location>
        <begin position="341"/>
        <end position="363"/>
    </location>
</feature>
<dbReference type="NCBIfam" id="TIGR00728">
    <property type="entry name" value="OPT_sfam"/>
    <property type="match status" value="1"/>
</dbReference>
<comment type="subcellular location">
    <subcellularLocation>
        <location evidence="1">Membrane</location>
        <topology evidence="1">Multi-pass membrane protein</topology>
    </subcellularLocation>
</comment>
<keyword evidence="10" id="KW-1185">Reference proteome</keyword>
<dbReference type="Proteomes" id="UP000245942">
    <property type="component" value="Unassembled WGS sequence"/>
</dbReference>
<dbReference type="STRING" id="1684307.A0A316U8Y4"/>
<feature type="transmembrane region" description="Helical" evidence="8">
    <location>
        <begin position="243"/>
        <end position="269"/>
    </location>
</feature>
<feature type="transmembrane region" description="Helical" evidence="8">
    <location>
        <begin position="85"/>
        <end position="111"/>
    </location>
</feature>
<dbReference type="RefSeq" id="XP_025348880.1">
    <property type="nucleotide sequence ID" value="XM_025490856.1"/>
</dbReference>
<feature type="transmembrane region" description="Helical" evidence="8">
    <location>
        <begin position="304"/>
        <end position="321"/>
    </location>
</feature>
<feature type="transmembrane region" description="Helical" evidence="8">
    <location>
        <begin position="442"/>
        <end position="462"/>
    </location>
</feature>
<keyword evidence="3" id="KW-0813">Transport</keyword>
<dbReference type="PANTHER" id="PTHR31645:SF0">
    <property type="entry name" value="OLIGOPEPTIDE TRANSPORTER YGL114W-RELATED"/>
    <property type="match status" value="1"/>
</dbReference>
<organism evidence="9 10">
    <name type="scientific">Pseudomicrostroma glucosiphilum</name>
    <dbReference type="NCBI Taxonomy" id="1684307"/>
    <lineage>
        <taxon>Eukaryota</taxon>
        <taxon>Fungi</taxon>
        <taxon>Dikarya</taxon>
        <taxon>Basidiomycota</taxon>
        <taxon>Ustilaginomycotina</taxon>
        <taxon>Exobasidiomycetes</taxon>
        <taxon>Microstromatales</taxon>
        <taxon>Microstromatales incertae sedis</taxon>
        <taxon>Pseudomicrostroma</taxon>
    </lineage>
</organism>
<accession>A0A316U8Y4</accession>
<dbReference type="OrthoDB" id="627262at2759"/>
<reference evidence="9 10" key="1">
    <citation type="journal article" date="2018" name="Mol. Biol. Evol.">
        <title>Broad Genomic Sampling Reveals a Smut Pathogenic Ancestry of the Fungal Clade Ustilaginomycotina.</title>
        <authorList>
            <person name="Kijpornyongpan T."/>
            <person name="Mondo S.J."/>
            <person name="Barry K."/>
            <person name="Sandor L."/>
            <person name="Lee J."/>
            <person name="Lipzen A."/>
            <person name="Pangilinan J."/>
            <person name="LaButti K."/>
            <person name="Hainaut M."/>
            <person name="Henrissat B."/>
            <person name="Grigoriev I.V."/>
            <person name="Spatafora J.W."/>
            <person name="Aime M.C."/>
        </authorList>
    </citation>
    <scope>NUCLEOTIDE SEQUENCE [LARGE SCALE GENOMIC DNA]</scope>
    <source>
        <strain evidence="9 10">MCA 4718</strain>
    </source>
</reference>
<evidence type="ECO:0000256" key="6">
    <source>
        <dbReference type="ARBA" id="ARBA00023136"/>
    </source>
</evidence>
<dbReference type="Pfam" id="PF03169">
    <property type="entry name" value="OPT"/>
    <property type="match status" value="1"/>
</dbReference>
<evidence type="ECO:0000256" key="2">
    <source>
        <dbReference type="ARBA" id="ARBA00008807"/>
    </source>
</evidence>
<dbReference type="InterPro" id="IPR004813">
    <property type="entry name" value="OPT"/>
</dbReference>
<keyword evidence="6 8" id="KW-0472">Membrane</keyword>
<feature type="compositionally biased region" description="Polar residues" evidence="7">
    <location>
        <begin position="385"/>
        <end position="397"/>
    </location>
</feature>
<dbReference type="AlphaFoldDB" id="A0A316U8Y4"/>
<evidence type="ECO:0000256" key="1">
    <source>
        <dbReference type="ARBA" id="ARBA00004141"/>
    </source>
</evidence>
<evidence type="ECO:0000256" key="3">
    <source>
        <dbReference type="ARBA" id="ARBA00022448"/>
    </source>
</evidence>
<dbReference type="EMBL" id="KZ819324">
    <property type="protein sequence ID" value="PWN21720.1"/>
    <property type="molecule type" value="Genomic_DNA"/>
</dbReference>
<feature type="transmembrane region" description="Helical" evidence="8">
    <location>
        <begin position="131"/>
        <end position="149"/>
    </location>
</feature>
<feature type="region of interest" description="Disordered" evidence="7">
    <location>
        <begin position="182"/>
        <end position="226"/>
    </location>
</feature>
<proteinExistence type="inferred from homology"/>
<feature type="transmembrane region" description="Helical" evidence="8">
    <location>
        <begin position="704"/>
        <end position="726"/>
    </location>
</feature>
<feature type="transmembrane region" description="Helical" evidence="8">
    <location>
        <begin position="530"/>
        <end position="551"/>
    </location>
</feature>
<dbReference type="GO" id="GO:0035673">
    <property type="term" value="F:oligopeptide transmembrane transporter activity"/>
    <property type="evidence" value="ECO:0007669"/>
    <property type="project" value="InterPro"/>
</dbReference>
<evidence type="ECO:0000256" key="7">
    <source>
        <dbReference type="SAM" id="MobiDB-lite"/>
    </source>
</evidence>
<evidence type="ECO:0000313" key="10">
    <source>
        <dbReference type="Proteomes" id="UP000245942"/>
    </source>
</evidence>
<feature type="transmembrane region" description="Helical" evidence="8">
    <location>
        <begin position="25"/>
        <end position="45"/>
    </location>
</feature>
<feature type="transmembrane region" description="Helical" evidence="8">
    <location>
        <begin position="281"/>
        <end position="297"/>
    </location>
</feature>
<sequence length="749" mass="79500">MVEPSSSTQPSDGHSNSHPELTGRAIIVGLGCGVLICFTNCYFGLQSSWISMSSMQAALIGYGLIQLLPWTSSTSAGRFTPQENVVLQTTAVAMGSMPLTVGLIGIVPALLQIRPERDNGAMPIRLDGSDLLLWSAALSLFGVFFAVPLRKKVIVKERLTFPSGTATAHLISVLHRSTATLRRTSPERTIRRRHGPGAGHPEEQQSLLGSASLSSSSQNYRTIDPEDASEDDVLQGDLGWKTLLASFAVSITFTISSALFPVLYAIPLFDVLPPHNLAAKWGWYFTPSLSYVGQGIIMGLHTTASMIAGAIFGWAFLSPLAHHSGWTEGQPMNAETGSKGWILWISLAIMTSESLIGLLVLVLTETKVGDIGKIFSLGKTGSPPHGSSENAQQSAGTSVVPAGEVDEPPHRLPPPPAVIGGLVLSSCFALFVMWYLFGVEGIEPYTTLLAILLAFALSILAVRSLGQTDLNPVNGLGKISQLIFAVLQPHNLTANLVAGALSEAGAMSSGELMQDFKAGHLLRASPRAQFYGQLIGSIGGVFVSSFAYQLYLKVYEIPSPSFPAPASQQWLNFARLISDGTIPKGSKGWLIGCSVVFAVTGSIKALVQARELERGRQDKAARRAGATGRDTDADEDEKATVPTWETFAYYLPSGVAFAVGILNTPNFSIARFLGGLISYWWTRRQQRRQGASSNSASSQSSSKILIIILASGFVLGEGAGSIVNLFGKSFGFLGSVTCAGCRGSCGGGC</sequence>
<feature type="compositionally biased region" description="Low complexity" evidence="7">
    <location>
        <begin position="204"/>
        <end position="218"/>
    </location>
</feature>
<evidence type="ECO:0000256" key="8">
    <source>
        <dbReference type="SAM" id="Phobius"/>
    </source>
</evidence>
<comment type="similarity">
    <text evidence="2">Belongs to the oligopeptide OPT transporter family.</text>
</comment>
<feature type="region of interest" description="Disordered" evidence="7">
    <location>
        <begin position="379"/>
        <end position="407"/>
    </location>
</feature>
<dbReference type="PANTHER" id="PTHR31645">
    <property type="entry name" value="OLIGOPEPTIDE TRANSPORTER YGL114W-RELATED"/>
    <property type="match status" value="1"/>
</dbReference>
<feature type="region of interest" description="Disordered" evidence="7">
    <location>
        <begin position="617"/>
        <end position="638"/>
    </location>
</feature>
<dbReference type="GeneID" id="37012590"/>
<feature type="transmembrane region" description="Helical" evidence="8">
    <location>
        <begin position="417"/>
        <end position="436"/>
    </location>
</feature>
<keyword evidence="5 8" id="KW-1133">Transmembrane helix</keyword>
<protein>
    <submittedName>
        <fullName evidence="9">OPT superfamily oligopeptide transporter</fullName>
    </submittedName>
</protein>
<dbReference type="InterPro" id="IPR045035">
    <property type="entry name" value="YSL-like"/>
</dbReference>
<keyword evidence="4 8" id="KW-0812">Transmembrane</keyword>
<dbReference type="GO" id="GO:0000329">
    <property type="term" value="C:fungal-type vacuole membrane"/>
    <property type="evidence" value="ECO:0007669"/>
    <property type="project" value="TreeGrafter"/>
</dbReference>
<feature type="transmembrane region" description="Helical" evidence="8">
    <location>
        <begin position="588"/>
        <end position="607"/>
    </location>
</feature>
<evidence type="ECO:0000256" key="4">
    <source>
        <dbReference type="ARBA" id="ARBA00022692"/>
    </source>
</evidence>
<gene>
    <name evidence="9" type="ORF">BCV69DRAFT_268182</name>
</gene>
<evidence type="ECO:0000313" key="9">
    <source>
        <dbReference type="EMBL" id="PWN21720.1"/>
    </source>
</evidence>
<name>A0A316U8Y4_9BASI</name>